<keyword evidence="3 10" id="KW-0808">Transferase</keyword>
<feature type="transmembrane region" description="Helical" evidence="7">
    <location>
        <begin position="340"/>
        <end position="359"/>
    </location>
</feature>
<evidence type="ECO:0000256" key="3">
    <source>
        <dbReference type="ARBA" id="ARBA00022679"/>
    </source>
</evidence>
<dbReference type="GO" id="GO:0009103">
    <property type="term" value="P:lipopolysaccharide biosynthetic process"/>
    <property type="evidence" value="ECO:0007669"/>
    <property type="project" value="TreeGrafter"/>
</dbReference>
<dbReference type="Pfam" id="PF01757">
    <property type="entry name" value="Acyl_transf_3"/>
    <property type="match status" value="1"/>
</dbReference>
<dbReference type="OrthoDB" id="9767863at2"/>
<dbReference type="InterPro" id="IPR002656">
    <property type="entry name" value="Acyl_transf_3_dom"/>
</dbReference>
<dbReference type="GO" id="GO:0016747">
    <property type="term" value="F:acyltransferase activity, transferring groups other than amino-acyl groups"/>
    <property type="evidence" value="ECO:0007669"/>
    <property type="project" value="InterPro"/>
</dbReference>
<keyword evidence="10" id="KW-0012">Acyltransferase</keyword>
<evidence type="ECO:0000313" key="11">
    <source>
        <dbReference type="Proteomes" id="UP000182769"/>
    </source>
</evidence>
<dbReference type="STRING" id="1137284.GCA_001418205_01272"/>
<name>A0A0K6IJA2_9GAMM</name>
<dbReference type="AlphaFoldDB" id="A0A0K6IJA2"/>
<dbReference type="EMBL" id="CYHG01000003">
    <property type="protein sequence ID" value="CUB03422.1"/>
    <property type="molecule type" value="Genomic_DNA"/>
</dbReference>
<evidence type="ECO:0000256" key="1">
    <source>
        <dbReference type="ARBA" id="ARBA00004418"/>
    </source>
</evidence>
<dbReference type="Pfam" id="PF16822">
    <property type="entry name" value="ALGX"/>
    <property type="match status" value="1"/>
</dbReference>
<dbReference type="GO" id="GO:0016787">
    <property type="term" value="F:hydrolase activity"/>
    <property type="evidence" value="ECO:0007669"/>
    <property type="project" value="UniProtKB-KW"/>
</dbReference>
<dbReference type="GO" id="GO:0042121">
    <property type="term" value="P:alginic acid biosynthetic process"/>
    <property type="evidence" value="ECO:0007669"/>
    <property type="project" value="UniProtKB-UniPathway"/>
</dbReference>
<feature type="domain" description="AlgX/AlgJ SGNH hydrolase-like" evidence="9">
    <location>
        <begin position="421"/>
        <end position="550"/>
    </location>
</feature>
<evidence type="ECO:0000313" key="10">
    <source>
        <dbReference type="EMBL" id="CUB03422.1"/>
    </source>
</evidence>
<feature type="transmembrane region" description="Helical" evidence="7">
    <location>
        <begin position="78"/>
        <end position="97"/>
    </location>
</feature>
<evidence type="ECO:0000256" key="2">
    <source>
        <dbReference type="ARBA" id="ARBA00005182"/>
    </source>
</evidence>
<gene>
    <name evidence="10" type="ORF">Ga0061065_103273</name>
</gene>
<keyword evidence="5" id="KW-0574">Periplasm</keyword>
<comment type="subcellular location">
    <subcellularLocation>
        <location evidence="1">Periplasm</location>
    </subcellularLocation>
</comment>
<evidence type="ECO:0000256" key="4">
    <source>
        <dbReference type="ARBA" id="ARBA00022729"/>
    </source>
</evidence>
<dbReference type="GO" id="GO:0042597">
    <property type="term" value="C:periplasmic space"/>
    <property type="evidence" value="ECO:0007669"/>
    <property type="project" value="UniProtKB-SubCell"/>
</dbReference>
<dbReference type="InterPro" id="IPR031811">
    <property type="entry name" value="ALGX/ALGJ_SGNH-like"/>
</dbReference>
<feature type="transmembrane region" description="Helical" evidence="7">
    <location>
        <begin position="194"/>
        <end position="216"/>
    </location>
</feature>
<feature type="transmembrane region" description="Helical" evidence="7">
    <location>
        <begin position="371"/>
        <end position="389"/>
    </location>
</feature>
<evidence type="ECO:0000259" key="8">
    <source>
        <dbReference type="Pfam" id="PF01757"/>
    </source>
</evidence>
<proteinExistence type="predicted"/>
<protein>
    <submittedName>
        <fullName evidence="10">Peptidoglycan/LPS O-acetylase OafA/YrhL, contains acyltransferase and SGNH-hydrolase domains</fullName>
    </submittedName>
</protein>
<feature type="transmembrane region" description="Helical" evidence="7">
    <location>
        <begin position="12"/>
        <end position="30"/>
    </location>
</feature>
<sequence>MKNKNLSNYRADIDGLRAFAVLSVVLYHAFPDFLKGGFIGVDIFFVISGFLITGHIFESLDKGDFSFTGFFVRRIRRIFPALILVMVASLLFGWFVLLSDEYAQLGKHVASGSAFIQNFTLSFESGYFDNQSESKPMLHLWSLAVEEQFYIIWPLIIWLAWKLRVNVIFVTIFVAFISFYMNMRFVDTNPVETFYWPVGRFWELLSGSVLAWLFLYKREQLTGISLHVNSLFVGNTSTKKNPTRVWVTANAVSITGIVLLIVGVISMDRSMPYPSFWALIPVVGAVLIIFTDSNAWIKRVLLANPIATWFGLISYPLYLWHWPILSFLQIIEEHTPHRDARILAVVLSIFLAWLTYKFIEKPIRFGVLKNRIGAFSLTFLMVFVGVVGYCISISDFRSYDHVFFKRTSLENKFGSSLKWYEGKDNWLFLGNEYDNTVAKLKLSVVPSADEINETVKPFEELAVVGSEYNTKIALIIGPNKSSVHGEYLPDELLPSEKRYISFFKSRFQEVENLVVYDPTDDLINKKSSEGLLYWRTNTHWNPKGCYIAYKGFTDLLGIPSPDVDFEPGPLHKGDLIYISKLYNFPLSLGDGWNIKWNRDISLSSTSITDQPETSFGVSEVVTNHSPLSEKTVWVIGDSFTAGLRPYLNATFKEVRYIGHWAYNLDTLSSVLQRAENKPDLVLVVRVERSF</sequence>
<dbReference type="GO" id="GO:0016020">
    <property type="term" value="C:membrane"/>
    <property type="evidence" value="ECO:0007669"/>
    <property type="project" value="TreeGrafter"/>
</dbReference>
<dbReference type="InterPro" id="IPR050879">
    <property type="entry name" value="Acyltransferase_3"/>
</dbReference>
<feature type="transmembrane region" description="Helical" evidence="7">
    <location>
        <begin position="138"/>
        <end position="158"/>
    </location>
</feature>
<keyword evidence="11" id="KW-1185">Reference proteome</keyword>
<dbReference type="UniPathway" id="UPA00286"/>
<accession>A0A0K6IJA2</accession>
<dbReference type="PANTHER" id="PTHR23028:SF53">
    <property type="entry name" value="ACYL_TRANSF_3 DOMAIN-CONTAINING PROTEIN"/>
    <property type="match status" value="1"/>
</dbReference>
<evidence type="ECO:0000256" key="5">
    <source>
        <dbReference type="ARBA" id="ARBA00022764"/>
    </source>
</evidence>
<feature type="transmembrane region" description="Helical" evidence="7">
    <location>
        <begin position="36"/>
        <end position="57"/>
    </location>
</feature>
<reference evidence="11" key="1">
    <citation type="submission" date="2015-08" db="EMBL/GenBank/DDBJ databases">
        <authorList>
            <person name="Varghese N."/>
        </authorList>
    </citation>
    <scope>NUCLEOTIDE SEQUENCE [LARGE SCALE GENOMIC DNA]</scope>
    <source>
        <strain evidence="11">JCM 18476</strain>
    </source>
</reference>
<dbReference type="PANTHER" id="PTHR23028">
    <property type="entry name" value="ACETYLTRANSFERASE"/>
    <property type="match status" value="1"/>
</dbReference>
<keyword evidence="4" id="KW-0732">Signal</keyword>
<keyword evidence="7" id="KW-1133">Transmembrane helix</keyword>
<keyword evidence="6" id="KW-0016">Alginate biosynthesis</keyword>
<dbReference type="Proteomes" id="UP000182769">
    <property type="component" value="Unassembled WGS sequence"/>
</dbReference>
<feature type="transmembrane region" description="Helical" evidence="7">
    <location>
        <begin position="245"/>
        <end position="265"/>
    </location>
</feature>
<evidence type="ECO:0000256" key="6">
    <source>
        <dbReference type="ARBA" id="ARBA00022841"/>
    </source>
</evidence>
<feature type="transmembrane region" description="Helical" evidence="7">
    <location>
        <begin position="271"/>
        <end position="290"/>
    </location>
</feature>
<keyword evidence="10" id="KW-0378">Hydrolase</keyword>
<comment type="pathway">
    <text evidence="2">Glycan biosynthesis; alginate biosynthesis.</text>
</comment>
<feature type="transmembrane region" description="Helical" evidence="7">
    <location>
        <begin position="302"/>
        <end position="320"/>
    </location>
</feature>
<feature type="domain" description="Acyltransferase 3" evidence="8">
    <location>
        <begin position="11"/>
        <end position="356"/>
    </location>
</feature>
<keyword evidence="7" id="KW-0812">Transmembrane</keyword>
<organism evidence="10 11">
    <name type="scientific">Marinomonas fungiae</name>
    <dbReference type="NCBI Taxonomy" id="1137284"/>
    <lineage>
        <taxon>Bacteria</taxon>
        <taxon>Pseudomonadati</taxon>
        <taxon>Pseudomonadota</taxon>
        <taxon>Gammaproteobacteria</taxon>
        <taxon>Oceanospirillales</taxon>
        <taxon>Oceanospirillaceae</taxon>
        <taxon>Marinomonas</taxon>
    </lineage>
</organism>
<evidence type="ECO:0000259" key="9">
    <source>
        <dbReference type="Pfam" id="PF16822"/>
    </source>
</evidence>
<evidence type="ECO:0000256" key="7">
    <source>
        <dbReference type="SAM" id="Phobius"/>
    </source>
</evidence>
<feature type="transmembrane region" description="Helical" evidence="7">
    <location>
        <begin position="165"/>
        <end position="182"/>
    </location>
</feature>
<keyword evidence="7" id="KW-0472">Membrane</keyword>
<dbReference type="RefSeq" id="WP_055462380.1">
    <property type="nucleotide sequence ID" value="NZ_CYHG01000003.1"/>
</dbReference>